<sequence length="284" mass="29301">MRIVMLTALAMIAFAANSVLARLALADGAMDALSYTGMRILAGAVILFLLVWWRTRKSGAGLTLAGHWLQAGALLGYALGFSLAYGWLGAATGALILFASVQIGMVARAIAVGDRPGLLEWLGLLLALGAFAYLVSPGLTAPDPLGSLLMVLAGLCWAAYSLLGRGSERPLDDTAGNFLRCAPVAILLLVIGIWNGAPRWDGLAYAIASGAIASGLGYAIWYAVLPVLTRTRAAIVQLSVPALSAFGAVLFIGEALDARLLISSAIILGGIGIATLAAGRRRGN</sequence>
<feature type="chain" id="PRO_5030774902" evidence="6">
    <location>
        <begin position="22"/>
        <end position="284"/>
    </location>
</feature>
<comment type="caution">
    <text evidence="8">The sequence shown here is derived from an EMBL/GenBank/DDBJ whole genome shotgun (WGS) entry which is preliminary data.</text>
</comment>
<evidence type="ECO:0000313" key="8">
    <source>
        <dbReference type="EMBL" id="MBB4053226.1"/>
    </source>
</evidence>
<accession>A0A7W6IQB4</accession>
<comment type="subcellular location">
    <subcellularLocation>
        <location evidence="1">Membrane</location>
        <topology evidence="1">Multi-pass membrane protein</topology>
    </subcellularLocation>
</comment>
<dbReference type="Pfam" id="PF00892">
    <property type="entry name" value="EamA"/>
    <property type="match status" value="2"/>
</dbReference>
<organism evidence="8 9">
    <name type="scientific">Devosia subaequoris</name>
    <dbReference type="NCBI Taxonomy" id="395930"/>
    <lineage>
        <taxon>Bacteria</taxon>
        <taxon>Pseudomonadati</taxon>
        <taxon>Pseudomonadota</taxon>
        <taxon>Alphaproteobacteria</taxon>
        <taxon>Hyphomicrobiales</taxon>
        <taxon>Devosiaceae</taxon>
        <taxon>Devosia</taxon>
    </lineage>
</organism>
<feature type="transmembrane region" description="Helical" evidence="5">
    <location>
        <begin position="36"/>
        <end position="53"/>
    </location>
</feature>
<feature type="transmembrane region" description="Helical" evidence="5">
    <location>
        <begin position="118"/>
        <end position="139"/>
    </location>
</feature>
<evidence type="ECO:0000259" key="7">
    <source>
        <dbReference type="Pfam" id="PF00892"/>
    </source>
</evidence>
<feature type="domain" description="EamA" evidence="7">
    <location>
        <begin position="3"/>
        <end position="133"/>
    </location>
</feature>
<keyword evidence="9" id="KW-1185">Reference proteome</keyword>
<protein>
    <submittedName>
        <fullName evidence="8">Drug/metabolite transporter (DMT)-like permease</fullName>
    </submittedName>
</protein>
<gene>
    <name evidence="8" type="ORF">GGR20_002883</name>
</gene>
<dbReference type="InterPro" id="IPR050638">
    <property type="entry name" value="AA-Vitamin_Transporters"/>
</dbReference>
<dbReference type="InterPro" id="IPR000620">
    <property type="entry name" value="EamA_dom"/>
</dbReference>
<evidence type="ECO:0000256" key="6">
    <source>
        <dbReference type="SAM" id="SignalP"/>
    </source>
</evidence>
<dbReference type="PANTHER" id="PTHR32322">
    <property type="entry name" value="INNER MEMBRANE TRANSPORTER"/>
    <property type="match status" value="1"/>
</dbReference>
<evidence type="ECO:0000256" key="3">
    <source>
        <dbReference type="ARBA" id="ARBA00022989"/>
    </source>
</evidence>
<evidence type="ECO:0000256" key="4">
    <source>
        <dbReference type="ARBA" id="ARBA00023136"/>
    </source>
</evidence>
<dbReference type="AlphaFoldDB" id="A0A7W6IQB4"/>
<evidence type="ECO:0000313" key="9">
    <source>
        <dbReference type="Proteomes" id="UP000547011"/>
    </source>
</evidence>
<feature type="transmembrane region" description="Helical" evidence="5">
    <location>
        <begin position="145"/>
        <end position="163"/>
    </location>
</feature>
<reference evidence="8 9" key="1">
    <citation type="submission" date="2020-08" db="EMBL/GenBank/DDBJ databases">
        <title>Genomic Encyclopedia of Type Strains, Phase IV (KMG-IV): sequencing the most valuable type-strain genomes for metagenomic binning, comparative biology and taxonomic classification.</title>
        <authorList>
            <person name="Goeker M."/>
        </authorList>
    </citation>
    <scope>NUCLEOTIDE SEQUENCE [LARGE SCALE GENOMIC DNA]</scope>
    <source>
        <strain evidence="8 9">DSM 23447</strain>
    </source>
</reference>
<dbReference type="InterPro" id="IPR037185">
    <property type="entry name" value="EmrE-like"/>
</dbReference>
<feature type="transmembrane region" description="Helical" evidence="5">
    <location>
        <begin position="60"/>
        <end position="79"/>
    </location>
</feature>
<evidence type="ECO:0000256" key="1">
    <source>
        <dbReference type="ARBA" id="ARBA00004141"/>
    </source>
</evidence>
<keyword evidence="3 5" id="KW-1133">Transmembrane helix</keyword>
<keyword evidence="4 5" id="KW-0472">Membrane</keyword>
<feature type="signal peptide" evidence="6">
    <location>
        <begin position="1"/>
        <end position="21"/>
    </location>
</feature>
<feature type="domain" description="EamA" evidence="7">
    <location>
        <begin position="145"/>
        <end position="274"/>
    </location>
</feature>
<feature type="transmembrane region" description="Helical" evidence="5">
    <location>
        <begin position="233"/>
        <end position="252"/>
    </location>
</feature>
<dbReference type="GO" id="GO:0016020">
    <property type="term" value="C:membrane"/>
    <property type="evidence" value="ECO:0007669"/>
    <property type="project" value="UniProtKB-SubCell"/>
</dbReference>
<feature type="transmembrane region" description="Helical" evidence="5">
    <location>
        <begin position="258"/>
        <end position="278"/>
    </location>
</feature>
<keyword evidence="2 5" id="KW-0812">Transmembrane</keyword>
<dbReference type="EMBL" id="JACIEW010000007">
    <property type="protein sequence ID" value="MBB4053226.1"/>
    <property type="molecule type" value="Genomic_DNA"/>
</dbReference>
<evidence type="ECO:0000256" key="2">
    <source>
        <dbReference type="ARBA" id="ARBA00022692"/>
    </source>
</evidence>
<feature type="transmembrane region" description="Helical" evidence="5">
    <location>
        <begin position="203"/>
        <end position="221"/>
    </location>
</feature>
<name>A0A7W6IQB4_9HYPH</name>
<dbReference type="PANTHER" id="PTHR32322:SF9">
    <property type="entry name" value="AMINO-ACID METABOLITE EFFLUX PUMP-RELATED"/>
    <property type="match status" value="1"/>
</dbReference>
<proteinExistence type="predicted"/>
<feature type="transmembrane region" description="Helical" evidence="5">
    <location>
        <begin position="85"/>
        <end position="106"/>
    </location>
</feature>
<dbReference type="Proteomes" id="UP000547011">
    <property type="component" value="Unassembled WGS sequence"/>
</dbReference>
<keyword evidence="6" id="KW-0732">Signal</keyword>
<dbReference type="SUPFAM" id="SSF103481">
    <property type="entry name" value="Multidrug resistance efflux transporter EmrE"/>
    <property type="match status" value="2"/>
</dbReference>
<feature type="transmembrane region" description="Helical" evidence="5">
    <location>
        <begin position="175"/>
        <end position="197"/>
    </location>
</feature>
<evidence type="ECO:0000256" key="5">
    <source>
        <dbReference type="SAM" id="Phobius"/>
    </source>
</evidence>